<organism evidence="1 2">
    <name type="scientific">Kipferlia bialata</name>
    <dbReference type="NCBI Taxonomy" id="797122"/>
    <lineage>
        <taxon>Eukaryota</taxon>
        <taxon>Metamonada</taxon>
        <taxon>Carpediemonas-like organisms</taxon>
        <taxon>Kipferlia</taxon>
    </lineage>
</organism>
<proteinExistence type="predicted"/>
<sequence>MHRPDHLNTYMSLAQNAATVKKEKDKDRNLHCRLLNMCTEPIQAKLDILKGINGICRKVVTDYLSQVSLSHKEFHVNAATSSEHDCWKSIYQAGLAARHRMQVPDLVAGEREREAERGFNSMSRIACGYMMQDLARHRQAVEQRAETAPTTQPVSDLYVPVSLSLALLRTANRVCLGVVTGTCTWEPNPTPIRRAMLLRDQEREKNGSVALGGAYGFAYGMADTQMSVCAAEVRSTVSGGVCRLSGSTQHIGAYINAHNVPLLVRAHQLTSMFGLHCIALQNN</sequence>
<keyword evidence="2" id="KW-1185">Reference proteome</keyword>
<gene>
    <name evidence="1" type="ORF">KIPB_010272</name>
</gene>
<protein>
    <submittedName>
        <fullName evidence="1">Uncharacterized protein</fullName>
    </submittedName>
</protein>
<comment type="caution">
    <text evidence="1">The sequence shown here is derived from an EMBL/GenBank/DDBJ whole genome shotgun (WGS) entry which is preliminary data.</text>
</comment>
<evidence type="ECO:0000313" key="2">
    <source>
        <dbReference type="Proteomes" id="UP000265618"/>
    </source>
</evidence>
<evidence type="ECO:0000313" key="1">
    <source>
        <dbReference type="EMBL" id="GIQ88100.1"/>
    </source>
</evidence>
<accession>A0A9K3D460</accession>
<reference evidence="1 2" key="1">
    <citation type="journal article" date="2018" name="PLoS ONE">
        <title>The draft genome of Kipferlia bialata reveals reductive genome evolution in fornicate parasites.</title>
        <authorList>
            <person name="Tanifuji G."/>
            <person name="Takabayashi S."/>
            <person name="Kume K."/>
            <person name="Takagi M."/>
            <person name="Nakayama T."/>
            <person name="Kamikawa R."/>
            <person name="Inagaki Y."/>
            <person name="Hashimoto T."/>
        </authorList>
    </citation>
    <scope>NUCLEOTIDE SEQUENCE [LARGE SCALE GENOMIC DNA]</scope>
    <source>
        <strain evidence="1">NY0173</strain>
    </source>
</reference>
<dbReference type="EMBL" id="BDIP01003766">
    <property type="protein sequence ID" value="GIQ88100.1"/>
    <property type="molecule type" value="Genomic_DNA"/>
</dbReference>
<dbReference type="Proteomes" id="UP000265618">
    <property type="component" value="Unassembled WGS sequence"/>
</dbReference>
<name>A0A9K3D460_9EUKA</name>
<dbReference type="AlphaFoldDB" id="A0A9K3D460"/>